<dbReference type="PANTHER" id="PTHR33885">
    <property type="entry name" value="PHAGE SHOCK PROTEIN C"/>
    <property type="match status" value="1"/>
</dbReference>
<evidence type="ECO:0000313" key="9">
    <source>
        <dbReference type="EMBL" id="GAA2378392.1"/>
    </source>
</evidence>
<dbReference type="InterPro" id="IPR052027">
    <property type="entry name" value="PspC"/>
</dbReference>
<dbReference type="Pfam" id="PF09922">
    <property type="entry name" value="LiaF-like_C"/>
    <property type="match status" value="1"/>
</dbReference>
<dbReference type="Pfam" id="PF04024">
    <property type="entry name" value="PspC"/>
    <property type="match status" value="1"/>
</dbReference>
<proteinExistence type="predicted"/>
<evidence type="ECO:0000256" key="6">
    <source>
        <dbReference type="SAM" id="Phobius"/>
    </source>
</evidence>
<name>A0ABN3HGX9_9ACTN</name>
<comment type="caution">
    <text evidence="9">The sequence shown here is derived from an EMBL/GenBank/DDBJ whole genome shotgun (WGS) entry which is preliminary data.</text>
</comment>
<feature type="domain" description="Phage shock protein PspC N-terminal" evidence="7">
    <location>
        <begin position="13"/>
        <end position="69"/>
    </location>
</feature>
<sequence length="427" mass="45274">MDTKTLIDIWNTRPVRRRTGKSVGGVCTGIGMRYRVDPTLVKVAFVVAALFGGSGILLYIAALIALPAEDETAPRKIHQSHRAHHRVRHDMPWYWIVVAVIAVIVFSNMGSSPFWGTSGLLGLVLMLGGWWLLYQRTPTAPAGTSADQLRPSDGSTTVTPAPTLIADEVVTNDVLADTAVRPASETIPFAAAEPPAPAPPDAPPSWDPLGTARFAWDLPEPTPPEPPVVKPPRSPLTSVFAGLALIAATVGTAARVLGDVEWFTVGRIAGLALAVLGVGMAIDALQRRQSNTRAAGLVPLAIIVGVVAVTATAFSGDRPAFASGGIGDRSWHPRSAEQLSDTYQLTIGTTSLDLRDLGGLDHDRTIEIHQGIGDMTVWLPDDIRVKTECSTVVGDQTCPDGIVNPDAKTPTLTVKANLNLGTVEMKQ</sequence>
<keyword evidence="2" id="KW-1003">Cell membrane</keyword>
<evidence type="ECO:0000256" key="2">
    <source>
        <dbReference type="ARBA" id="ARBA00022475"/>
    </source>
</evidence>
<evidence type="ECO:0000256" key="1">
    <source>
        <dbReference type="ARBA" id="ARBA00004162"/>
    </source>
</evidence>
<keyword evidence="10" id="KW-1185">Reference proteome</keyword>
<feature type="transmembrane region" description="Helical" evidence="6">
    <location>
        <begin position="262"/>
        <end position="282"/>
    </location>
</feature>
<evidence type="ECO:0000256" key="5">
    <source>
        <dbReference type="ARBA" id="ARBA00023136"/>
    </source>
</evidence>
<dbReference type="RefSeq" id="WP_346075979.1">
    <property type="nucleotide sequence ID" value="NZ_BAAARB010000007.1"/>
</dbReference>
<feature type="transmembrane region" description="Helical" evidence="6">
    <location>
        <begin position="92"/>
        <end position="109"/>
    </location>
</feature>
<evidence type="ECO:0000259" key="8">
    <source>
        <dbReference type="Pfam" id="PF09922"/>
    </source>
</evidence>
<evidence type="ECO:0000256" key="3">
    <source>
        <dbReference type="ARBA" id="ARBA00022692"/>
    </source>
</evidence>
<dbReference type="Proteomes" id="UP001501170">
    <property type="component" value="Unassembled WGS sequence"/>
</dbReference>
<reference evidence="9 10" key="1">
    <citation type="journal article" date="2019" name="Int. J. Syst. Evol. Microbiol.">
        <title>The Global Catalogue of Microorganisms (GCM) 10K type strain sequencing project: providing services to taxonomists for standard genome sequencing and annotation.</title>
        <authorList>
            <consortium name="The Broad Institute Genomics Platform"/>
            <consortium name="The Broad Institute Genome Sequencing Center for Infectious Disease"/>
            <person name="Wu L."/>
            <person name="Ma J."/>
        </authorList>
    </citation>
    <scope>NUCLEOTIDE SEQUENCE [LARGE SCALE GENOMIC DNA]</scope>
    <source>
        <strain evidence="9 10">JCM 16227</strain>
    </source>
</reference>
<keyword evidence="5 6" id="KW-0472">Membrane</keyword>
<dbReference type="InterPro" id="IPR024425">
    <property type="entry name" value="LiaF-like_C"/>
</dbReference>
<evidence type="ECO:0000313" key="10">
    <source>
        <dbReference type="Proteomes" id="UP001501170"/>
    </source>
</evidence>
<evidence type="ECO:0000259" key="7">
    <source>
        <dbReference type="Pfam" id="PF04024"/>
    </source>
</evidence>
<gene>
    <name evidence="9" type="ORF">GCM10009855_17730</name>
</gene>
<accession>A0ABN3HGX9</accession>
<feature type="transmembrane region" description="Helical" evidence="6">
    <location>
        <begin position="115"/>
        <end position="134"/>
    </location>
</feature>
<dbReference type="PANTHER" id="PTHR33885:SF3">
    <property type="entry name" value="PHAGE SHOCK PROTEIN C"/>
    <property type="match status" value="1"/>
</dbReference>
<protein>
    <recommendedName>
        <fullName evidence="11">PspC domain-containing protein</fullName>
    </recommendedName>
</protein>
<feature type="domain" description="Cell wall-active antibiotics response LiaF-like C-terminal" evidence="8">
    <location>
        <begin position="342"/>
        <end position="398"/>
    </location>
</feature>
<feature type="transmembrane region" description="Helical" evidence="6">
    <location>
        <begin position="236"/>
        <end position="256"/>
    </location>
</feature>
<dbReference type="EMBL" id="BAAARB010000007">
    <property type="protein sequence ID" value="GAA2378392.1"/>
    <property type="molecule type" value="Genomic_DNA"/>
</dbReference>
<dbReference type="InterPro" id="IPR007168">
    <property type="entry name" value="Phageshock_PspC_N"/>
</dbReference>
<evidence type="ECO:0000256" key="4">
    <source>
        <dbReference type="ARBA" id="ARBA00022989"/>
    </source>
</evidence>
<keyword evidence="3 6" id="KW-0812">Transmembrane</keyword>
<feature type="transmembrane region" description="Helical" evidence="6">
    <location>
        <begin position="294"/>
        <end position="314"/>
    </location>
</feature>
<feature type="transmembrane region" description="Helical" evidence="6">
    <location>
        <begin position="43"/>
        <end position="66"/>
    </location>
</feature>
<evidence type="ECO:0008006" key="11">
    <source>
        <dbReference type="Google" id="ProtNLM"/>
    </source>
</evidence>
<organism evidence="9 10">
    <name type="scientific">Gordonia cholesterolivorans</name>
    <dbReference type="NCBI Taxonomy" id="559625"/>
    <lineage>
        <taxon>Bacteria</taxon>
        <taxon>Bacillati</taxon>
        <taxon>Actinomycetota</taxon>
        <taxon>Actinomycetes</taxon>
        <taxon>Mycobacteriales</taxon>
        <taxon>Gordoniaceae</taxon>
        <taxon>Gordonia</taxon>
    </lineage>
</organism>
<comment type="subcellular location">
    <subcellularLocation>
        <location evidence="1">Cell membrane</location>
        <topology evidence="1">Single-pass membrane protein</topology>
    </subcellularLocation>
</comment>
<keyword evidence="4 6" id="KW-1133">Transmembrane helix</keyword>